<accession>A0A1F5E9Y4</accession>
<evidence type="ECO:0000313" key="2">
    <source>
        <dbReference type="EMBL" id="OGD64229.1"/>
    </source>
</evidence>
<feature type="region of interest" description="Disordered" evidence="1">
    <location>
        <begin position="1"/>
        <end position="88"/>
    </location>
</feature>
<dbReference type="STRING" id="1797472.A2215_04240"/>
<name>A0A1F5E9Y4_9BACT</name>
<dbReference type="Proteomes" id="UP000178583">
    <property type="component" value="Unassembled WGS sequence"/>
</dbReference>
<reference evidence="2 3" key="1">
    <citation type="journal article" date="2016" name="Nat. Commun.">
        <title>Thousands of microbial genomes shed light on interconnected biogeochemical processes in an aquifer system.</title>
        <authorList>
            <person name="Anantharaman K."/>
            <person name="Brown C.T."/>
            <person name="Hug L.A."/>
            <person name="Sharon I."/>
            <person name="Castelle C.J."/>
            <person name="Probst A.J."/>
            <person name="Thomas B.C."/>
            <person name="Singh A."/>
            <person name="Wilkins M.J."/>
            <person name="Karaoz U."/>
            <person name="Brodie E.L."/>
            <person name="Williams K.H."/>
            <person name="Hubbard S.S."/>
            <person name="Banfield J.F."/>
        </authorList>
    </citation>
    <scope>NUCLEOTIDE SEQUENCE [LARGE SCALE GENOMIC DNA]</scope>
</reference>
<proteinExistence type="predicted"/>
<evidence type="ECO:0000313" key="3">
    <source>
        <dbReference type="Proteomes" id="UP000178583"/>
    </source>
</evidence>
<feature type="compositionally biased region" description="Basic residues" evidence="1">
    <location>
        <begin position="68"/>
        <end position="78"/>
    </location>
</feature>
<evidence type="ECO:0000256" key="1">
    <source>
        <dbReference type="SAM" id="MobiDB-lite"/>
    </source>
</evidence>
<sequence>MGERREHRDWSESEVTTEHDGTDEAVARMIEEHQRKKTKWDPNQPDQAVFPSIEVPDDVEKKVEPAPVRRRRVRNRPKHQVDSLFPTP</sequence>
<protein>
    <submittedName>
        <fullName evidence="2">Uncharacterized protein</fullName>
    </submittedName>
</protein>
<feature type="compositionally biased region" description="Basic and acidic residues" evidence="1">
    <location>
        <begin position="1"/>
        <end position="34"/>
    </location>
</feature>
<gene>
    <name evidence="2" type="ORF">A2215_04240</name>
</gene>
<dbReference type="AlphaFoldDB" id="A0A1F5E9Y4"/>
<organism evidence="2 3">
    <name type="scientific">Candidatus Berkelbacteria bacterium RIFOXYA2_FULL_43_10</name>
    <dbReference type="NCBI Taxonomy" id="1797472"/>
    <lineage>
        <taxon>Bacteria</taxon>
        <taxon>Candidatus Berkelbacteria</taxon>
    </lineage>
</organism>
<dbReference type="EMBL" id="MEZY01000021">
    <property type="protein sequence ID" value="OGD64229.1"/>
    <property type="molecule type" value="Genomic_DNA"/>
</dbReference>
<comment type="caution">
    <text evidence="2">The sequence shown here is derived from an EMBL/GenBank/DDBJ whole genome shotgun (WGS) entry which is preliminary data.</text>
</comment>